<keyword evidence="2" id="KW-1185">Reference proteome</keyword>
<protein>
    <submittedName>
        <fullName evidence="1">Uncharacterized protein</fullName>
    </submittedName>
</protein>
<proteinExistence type="predicted"/>
<organism evidence="1 2">
    <name type="scientific">Ascochyta lentis</name>
    <dbReference type="NCBI Taxonomy" id="205686"/>
    <lineage>
        <taxon>Eukaryota</taxon>
        <taxon>Fungi</taxon>
        <taxon>Dikarya</taxon>
        <taxon>Ascomycota</taxon>
        <taxon>Pezizomycotina</taxon>
        <taxon>Dothideomycetes</taxon>
        <taxon>Pleosporomycetidae</taxon>
        <taxon>Pleosporales</taxon>
        <taxon>Pleosporineae</taxon>
        <taxon>Didymellaceae</taxon>
        <taxon>Ascochyta</taxon>
    </lineage>
</organism>
<dbReference type="EMBL" id="RZGK01000004">
    <property type="protein sequence ID" value="KAF9699643.1"/>
    <property type="molecule type" value="Genomic_DNA"/>
</dbReference>
<comment type="caution">
    <text evidence="1">The sequence shown here is derived from an EMBL/GenBank/DDBJ whole genome shotgun (WGS) entry which is preliminary data.</text>
</comment>
<dbReference type="AlphaFoldDB" id="A0A8H7JAT3"/>
<dbReference type="Proteomes" id="UP000651452">
    <property type="component" value="Unassembled WGS sequence"/>
</dbReference>
<accession>A0A8H7JAT3</accession>
<reference evidence="1" key="2">
    <citation type="submission" date="2020-09" db="EMBL/GenBank/DDBJ databases">
        <title>Reference genome assembly for Australian Ascochyta lentis isolate Al4.</title>
        <authorList>
            <person name="Lee R.C."/>
            <person name="Farfan-Caceres L.M."/>
            <person name="Debler J.W."/>
            <person name="Williams A.H."/>
            <person name="Henares B.M."/>
        </authorList>
    </citation>
    <scope>NUCLEOTIDE SEQUENCE</scope>
    <source>
        <strain evidence="1">Al4</strain>
    </source>
</reference>
<gene>
    <name evidence="1" type="ORF">EKO04_002684</name>
</gene>
<evidence type="ECO:0000313" key="1">
    <source>
        <dbReference type="EMBL" id="KAF9699643.1"/>
    </source>
</evidence>
<name>A0A8H7JAT3_9PLEO</name>
<evidence type="ECO:0000313" key="2">
    <source>
        <dbReference type="Proteomes" id="UP000651452"/>
    </source>
</evidence>
<dbReference type="OrthoDB" id="3660222at2759"/>
<sequence length="140" mass="16151">MTTELVAHMRLSHYKALWQTLYGCAHGFGERKLKLNLTSGQSGFVIEMPIVCHYEDNIPILSTQGVSKSEWSKLCKFVSDESVLKVIFFDHAQDFLARVTSVGAKPPKVDLYQVRFRWQEDDEIALVWKKGMQWISEILE</sequence>
<reference evidence="1" key="1">
    <citation type="submission" date="2018-12" db="EMBL/GenBank/DDBJ databases">
        <authorList>
            <person name="Syme R.A."/>
            <person name="Farfan-Caceres L."/>
            <person name="Lichtenzveig J."/>
        </authorList>
    </citation>
    <scope>NUCLEOTIDE SEQUENCE</scope>
    <source>
        <strain evidence="1">Al4</strain>
    </source>
</reference>